<dbReference type="Gene3D" id="2.30.30.490">
    <property type="match status" value="2"/>
</dbReference>
<dbReference type="EMBL" id="JARJCW010000047">
    <property type="protein sequence ID" value="KAJ7204406.1"/>
    <property type="molecule type" value="Genomic_DNA"/>
</dbReference>
<evidence type="ECO:0000256" key="11">
    <source>
        <dbReference type="SAM" id="MobiDB-lite"/>
    </source>
</evidence>
<dbReference type="EC" id="2.1.1.37" evidence="2"/>
<reference evidence="13" key="1">
    <citation type="submission" date="2023-03" db="EMBL/GenBank/DDBJ databases">
        <title>Massive genome expansion in bonnet fungi (Mycena s.s.) driven by repeated elements and novel gene families across ecological guilds.</title>
        <authorList>
            <consortium name="Lawrence Berkeley National Laboratory"/>
            <person name="Harder C.B."/>
            <person name="Miyauchi S."/>
            <person name="Viragh M."/>
            <person name="Kuo A."/>
            <person name="Thoen E."/>
            <person name="Andreopoulos B."/>
            <person name="Lu D."/>
            <person name="Skrede I."/>
            <person name="Drula E."/>
            <person name="Henrissat B."/>
            <person name="Morin E."/>
            <person name="Kohler A."/>
            <person name="Barry K."/>
            <person name="LaButti K."/>
            <person name="Morin E."/>
            <person name="Salamov A."/>
            <person name="Lipzen A."/>
            <person name="Mereny Z."/>
            <person name="Hegedus B."/>
            <person name="Baldrian P."/>
            <person name="Stursova M."/>
            <person name="Weitz H."/>
            <person name="Taylor A."/>
            <person name="Grigoriev I.V."/>
            <person name="Nagy L.G."/>
            <person name="Martin F."/>
            <person name="Kauserud H."/>
        </authorList>
    </citation>
    <scope>NUCLEOTIDE SEQUENCE</scope>
    <source>
        <strain evidence="13">9144</strain>
    </source>
</reference>
<dbReference type="Pfam" id="PF00145">
    <property type="entry name" value="DNA_methylase"/>
    <property type="match status" value="2"/>
</dbReference>
<dbReference type="GO" id="GO:0005634">
    <property type="term" value="C:nucleus"/>
    <property type="evidence" value="ECO:0007669"/>
    <property type="project" value="UniProtKB-SubCell"/>
</dbReference>
<evidence type="ECO:0000256" key="9">
    <source>
        <dbReference type="PIRSR" id="PIRSR037404-1"/>
    </source>
</evidence>
<keyword evidence="8" id="KW-0539">Nucleus</keyword>
<feature type="compositionally biased region" description="Polar residues" evidence="11">
    <location>
        <begin position="25"/>
        <end position="37"/>
    </location>
</feature>
<keyword evidence="14" id="KW-1185">Reference proteome</keyword>
<dbReference type="InterPro" id="IPR043151">
    <property type="entry name" value="BAH_sf"/>
</dbReference>
<evidence type="ECO:0000256" key="7">
    <source>
        <dbReference type="ARBA" id="ARBA00023125"/>
    </source>
</evidence>
<gene>
    <name evidence="13" type="ORF">GGX14DRAFT_460291</name>
</gene>
<dbReference type="PRINTS" id="PR00105">
    <property type="entry name" value="C5METTRFRASE"/>
</dbReference>
<accession>A0AAD6VAM4</accession>
<comment type="subcellular location">
    <subcellularLocation>
        <location evidence="1">Nucleus</location>
    </subcellularLocation>
</comment>
<feature type="domain" description="BAH" evidence="12">
    <location>
        <begin position="383"/>
        <end position="504"/>
    </location>
</feature>
<proteinExistence type="inferred from homology"/>
<evidence type="ECO:0000256" key="10">
    <source>
        <dbReference type="PROSITE-ProRule" id="PRU01016"/>
    </source>
</evidence>
<feature type="region of interest" description="Disordered" evidence="11">
    <location>
        <begin position="19"/>
        <end position="90"/>
    </location>
</feature>
<feature type="compositionally biased region" description="Basic and acidic residues" evidence="11">
    <location>
        <begin position="65"/>
        <end position="90"/>
    </location>
</feature>
<keyword evidence="5 10" id="KW-0949">S-adenosyl-L-methionine</keyword>
<dbReference type="GO" id="GO:0006346">
    <property type="term" value="P:DNA methylation-dependent constitutive heterochromatin formation"/>
    <property type="evidence" value="ECO:0007669"/>
    <property type="project" value="InterPro"/>
</dbReference>
<feature type="active site" evidence="9 10">
    <location>
        <position position="827"/>
    </location>
</feature>
<dbReference type="PIRSF" id="PIRSF037404">
    <property type="entry name" value="DNMT1"/>
    <property type="match status" value="1"/>
</dbReference>
<dbReference type="GO" id="GO:0044027">
    <property type="term" value="P:negative regulation of gene expression via chromosomal CpG island methylation"/>
    <property type="evidence" value="ECO:0007669"/>
    <property type="project" value="TreeGrafter"/>
</dbReference>
<comment type="similarity">
    <text evidence="10">Belongs to the class I-like SAM-binding methyltransferase superfamily. C5-methyltransferase family.</text>
</comment>
<evidence type="ECO:0000256" key="6">
    <source>
        <dbReference type="ARBA" id="ARBA00022737"/>
    </source>
</evidence>
<dbReference type="GO" id="GO:0003682">
    <property type="term" value="F:chromatin binding"/>
    <property type="evidence" value="ECO:0007669"/>
    <property type="project" value="InterPro"/>
</dbReference>
<dbReference type="Gene3D" id="3.90.120.10">
    <property type="entry name" value="DNA Methylase, subunit A, domain 2"/>
    <property type="match status" value="1"/>
</dbReference>
<protein>
    <recommendedName>
        <fullName evidence="2">DNA (cytosine-5-)-methyltransferase</fullName>
        <ecNumber evidence="2">2.1.1.37</ecNumber>
    </recommendedName>
</protein>
<dbReference type="Gene3D" id="3.40.50.150">
    <property type="entry name" value="Vaccinia Virus protein VP39"/>
    <property type="match status" value="1"/>
</dbReference>
<evidence type="ECO:0000256" key="2">
    <source>
        <dbReference type="ARBA" id="ARBA00011975"/>
    </source>
</evidence>
<evidence type="ECO:0000256" key="5">
    <source>
        <dbReference type="ARBA" id="ARBA00022691"/>
    </source>
</evidence>
<evidence type="ECO:0000259" key="12">
    <source>
        <dbReference type="SMART" id="SM00439"/>
    </source>
</evidence>
<dbReference type="PROSITE" id="PS51679">
    <property type="entry name" value="SAM_MT_C5"/>
    <property type="match status" value="1"/>
</dbReference>
<keyword evidence="4 10" id="KW-0808">Transferase</keyword>
<dbReference type="SMART" id="SM00439">
    <property type="entry name" value="BAH"/>
    <property type="match status" value="1"/>
</dbReference>
<evidence type="ECO:0000256" key="3">
    <source>
        <dbReference type="ARBA" id="ARBA00022603"/>
    </source>
</evidence>
<organism evidence="13 14">
    <name type="scientific">Mycena pura</name>
    <dbReference type="NCBI Taxonomy" id="153505"/>
    <lineage>
        <taxon>Eukaryota</taxon>
        <taxon>Fungi</taxon>
        <taxon>Dikarya</taxon>
        <taxon>Basidiomycota</taxon>
        <taxon>Agaricomycotina</taxon>
        <taxon>Agaricomycetes</taxon>
        <taxon>Agaricomycetidae</taxon>
        <taxon>Agaricales</taxon>
        <taxon>Marasmiineae</taxon>
        <taxon>Mycenaceae</taxon>
        <taxon>Mycena</taxon>
    </lineage>
</organism>
<dbReference type="GO" id="GO:0003886">
    <property type="term" value="F:DNA (cytosine-5-)-methyltransferase activity"/>
    <property type="evidence" value="ECO:0007669"/>
    <property type="project" value="UniProtKB-EC"/>
</dbReference>
<dbReference type="AlphaFoldDB" id="A0AAD6VAM4"/>
<dbReference type="InterPro" id="IPR022702">
    <property type="entry name" value="Cytosine_MeTrfase1_RFD"/>
</dbReference>
<dbReference type="InterPro" id="IPR001025">
    <property type="entry name" value="BAH_dom"/>
</dbReference>
<name>A0AAD6VAM4_9AGAR</name>
<dbReference type="Pfam" id="PF12047">
    <property type="entry name" value="DNMT1-RFD"/>
    <property type="match status" value="1"/>
</dbReference>
<dbReference type="PANTHER" id="PTHR10629:SF52">
    <property type="entry name" value="DNA (CYTOSINE-5)-METHYLTRANSFERASE 1"/>
    <property type="match status" value="1"/>
</dbReference>
<sequence>MPRPSAWEVSFPDEARAARYHESQNTKPAALPSTGSSALKRKAANADNDTPQRVAKRQPNAYYEPSRRHEIEETLDYRAPGEEADPERNDKKPIRVLSNFCVFEPAEKNKLVSLDALEDGSRDFSAVGMVLLPDEDDEDYGQYAPFEDDDMDIVRLNDIALCPFDYSADNAPVYIETRFAFYELRAPSMLYKPFLCAFLTPRCVARAVLKSAHTGVQDKLPSDEELEEAIPFIVIALKDDKLKGLEKTALLRNLLYNKVSSYDHRHRLPARTLGRTRPSTRGIIGDPDLALLRPENQSSIYITSRIAELAKGYFETDDIEVVGPKPSPIDRQEVEERKAKALRFLKMCLERIRIQETKTVFTADRWGSGRYGSFATKATIGREAFKSGDFVCIRRGHYRQAPAPPLHIDGPHDQLARHFWFARIVYFNLDTACVHLHWLEHGSNILLGDMANPQELFFTALCEDQPVASIAGKLSVGSKPTRKHDEYFVRFVYDERDGSFTSLDRNAMNRIVGNDPPDNCLPCLQAEEYHTNAHWSLTQDDPSGSSKSHNGVSYQGHTYHPNEFFLYNNAEGKGPAHIGYLQNIQVSRRSRDMPQIRFTRIGRIADLKGIRLGADTHNLYPERHVFVTDEKSSIPVTELIRPIHVYARNFFANELELKRWVEYSPYHFYCSYRLPSSNSASHMASWARRVEVSSATFNVCEFCPSTMYCQDLEEDKFDAEESGKDYDCLDLFGGTGAFSLAAAEGSRGCLRPTHHIEITPSAARTAQKNNSNLITYCQDANVCLRYFIKVEEGHSIDVPLQLYDNKTPIPAPIRKGKMRAIFAGLPCQSHSALNMYRKAEDKKSNLILTALSYFDWFRPEYIFLENVPGFLRYSLLARQAGPHRVEGGIEMGGFILLHRALLDMGYQIRPFLAQAGGHGAPQNRIRFFLIAALDGLPFPDVPQPTHDFEVTSQLSIKLPYNQKPKDSEKNVYKEAVFPVRTARGRAPHASVSIEDAIGDLPPFDWKHPNPRGASPALRQFLDQRVRDGIPVFESDRDKAHCGFEGAVEYKHEPRTSFQRQARERQTDDLQQYTRCLLPKTTERVVTIPVEAGSDYRSLPDNLAEWQFSNPVSAEGRNRYRGGLYGRLDRNGYFPTTVTNIHPTAKQSKVLHPDCLRMVSVRELARSQGFPDWFVFVARNDNVVTLHRQIGNAVPWQVSRALGRELRAALFKEWQKKKPSRNLEKMGGGDEDVDMG</sequence>
<evidence type="ECO:0000256" key="8">
    <source>
        <dbReference type="ARBA" id="ARBA00023242"/>
    </source>
</evidence>
<dbReference type="InterPro" id="IPR029063">
    <property type="entry name" value="SAM-dependent_MTases_sf"/>
</dbReference>
<keyword evidence="3 10" id="KW-0489">Methyltransferase</keyword>
<evidence type="ECO:0000313" key="13">
    <source>
        <dbReference type="EMBL" id="KAJ7204406.1"/>
    </source>
</evidence>
<keyword evidence="6" id="KW-0677">Repeat</keyword>
<keyword evidence="7" id="KW-0238">DNA-binding</keyword>
<dbReference type="GO" id="GO:0032259">
    <property type="term" value="P:methylation"/>
    <property type="evidence" value="ECO:0007669"/>
    <property type="project" value="UniProtKB-KW"/>
</dbReference>
<dbReference type="PANTHER" id="PTHR10629">
    <property type="entry name" value="CYTOSINE-SPECIFIC METHYLTRANSFERASE"/>
    <property type="match status" value="1"/>
</dbReference>
<dbReference type="InterPro" id="IPR001525">
    <property type="entry name" value="C5_MeTfrase"/>
</dbReference>
<evidence type="ECO:0000256" key="1">
    <source>
        <dbReference type="ARBA" id="ARBA00004123"/>
    </source>
</evidence>
<dbReference type="Proteomes" id="UP001219525">
    <property type="component" value="Unassembled WGS sequence"/>
</dbReference>
<dbReference type="SUPFAM" id="SSF53335">
    <property type="entry name" value="S-adenosyl-L-methionine-dependent methyltransferases"/>
    <property type="match status" value="1"/>
</dbReference>
<evidence type="ECO:0000256" key="4">
    <source>
        <dbReference type="ARBA" id="ARBA00022679"/>
    </source>
</evidence>
<dbReference type="InterPro" id="IPR050390">
    <property type="entry name" value="C5-Methyltransferase"/>
</dbReference>
<comment type="caution">
    <text evidence="13">The sequence shown here is derived from an EMBL/GenBank/DDBJ whole genome shotgun (WGS) entry which is preliminary data.</text>
</comment>
<evidence type="ECO:0000313" key="14">
    <source>
        <dbReference type="Proteomes" id="UP001219525"/>
    </source>
</evidence>
<dbReference type="GO" id="GO:0003677">
    <property type="term" value="F:DNA binding"/>
    <property type="evidence" value="ECO:0007669"/>
    <property type="project" value="UniProtKB-KW"/>
</dbReference>